<dbReference type="Proteomes" id="UP000324897">
    <property type="component" value="Unassembled WGS sequence"/>
</dbReference>
<name>A0A5J9SY52_9POAL</name>
<dbReference type="Pfam" id="PF02042">
    <property type="entry name" value="RWP-RK"/>
    <property type="match status" value="1"/>
</dbReference>
<keyword evidence="4" id="KW-0238">DNA-binding</keyword>
<dbReference type="InterPro" id="IPR044607">
    <property type="entry name" value="RKD-like"/>
</dbReference>
<comment type="function">
    <text evidence="1">Putative transcription factor.</text>
</comment>
<dbReference type="InterPro" id="IPR003035">
    <property type="entry name" value="RWP-RK_dom"/>
</dbReference>
<dbReference type="PROSITE" id="PS51519">
    <property type="entry name" value="RWP_RK"/>
    <property type="match status" value="1"/>
</dbReference>
<evidence type="ECO:0000256" key="6">
    <source>
        <dbReference type="ARBA" id="ARBA00023242"/>
    </source>
</evidence>
<dbReference type="GO" id="GO:0003700">
    <property type="term" value="F:DNA-binding transcription factor activity"/>
    <property type="evidence" value="ECO:0007669"/>
    <property type="project" value="InterPro"/>
</dbReference>
<protein>
    <recommendedName>
        <fullName evidence="8">RWP-RK domain-containing protein</fullName>
    </recommendedName>
</protein>
<proteinExistence type="predicted"/>
<sequence length="359" mass="39344">MATNGYNNDQSGEGKWPYDPFPDLPDDSDDIMNWIHIPDDGDLDFLGELYPPPAAPMQNGGDPICGTAVAGNGNSSAMDLDPSTSARHQDVVGASDHQNVLDCTGCQILREVLHSNGFETAKLCIHGAAGVFYHATVELYQTGSESLVLAPTHRYHIDFRGRDYLWVKQYLVGYAQQRASDGCAVLQDSISAFHDVLCTSMTGAPAETANVVDDQQQQVVLASAGDTAEPMVEQEEVPVASGPSQPNYDAVDEHEREEVLPAVRSRFSIQRERASKLERNDISRYFHIPITAACKELGICATALKGVSRKFGVKRWPYRSIKAIDKQITKLRSNGNISAAVINEIEKLTDSRRKIIDGH</sequence>
<evidence type="ECO:0000256" key="4">
    <source>
        <dbReference type="ARBA" id="ARBA00023125"/>
    </source>
</evidence>
<dbReference type="OrthoDB" id="6270329at2759"/>
<feature type="region of interest" description="Disordered" evidence="7">
    <location>
        <begin position="1"/>
        <end position="23"/>
    </location>
</feature>
<dbReference type="PANTHER" id="PTHR46373:SF5">
    <property type="entry name" value="RWP-RK DOMAIN PROTEIN"/>
    <property type="match status" value="1"/>
</dbReference>
<dbReference type="Gramene" id="TVU03966">
    <property type="protein sequence ID" value="TVU03966"/>
    <property type="gene ID" value="EJB05_50477"/>
</dbReference>
<dbReference type="PANTHER" id="PTHR46373">
    <property type="entry name" value="PROTEIN RKD4"/>
    <property type="match status" value="1"/>
</dbReference>
<evidence type="ECO:0000259" key="8">
    <source>
        <dbReference type="PROSITE" id="PS51519"/>
    </source>
</evidence>
<accession>A0A5J9SY52</accession>
<evidence type="ECO:0000256" key="7">
    <source>
        <dbReference type="SAM" id="MobiDB-lite"/>
    </source>
</evidence>
<keyword evidence="10" id="KW-1185">Reference proteome</keyword>
<comment type="caution">
    <text evidence="9">The sequence shown here is derived from an EMBL/GenBank/DDBJ whole genome shotgun (WGS) entry which is preliminary data.</text>
</comment>
<evidence type="ECO:0000256" key="5">
    <source>
        <dbReference type="ARBA" id="ARBA00023163"/>
    </source>
</evidence>
<keyword evidence="3" id="KW-0175">Coiled coil</keyword>
<organism evidence="9 10">
    <name type="scientific">Eragrostis curvula</name>
    <name type="common">weeping love grass</name>
    <dbReference type="NCBI Taxonomy" id="38414"/>
    <lineage>
        <taxon>Eukaryota</taxon>
        <taxon>Viridiplantae</taxon>
        <taxon>Streptophyta</taxon>
        <taxon>Embryophyta</taxon>
        <taxon>Tracheophyta</taxon>
        <taxon>Spermatophyta</taxon>
        <taxon>Magnoliopsida</taxon>
        <taxon>Liliopsida</taxon>
        <taxon>Poales</taxon>
        <taxon>Poaceae</taxon>
        <taxon>PACMAD clade</taxon>
        <taxon>Chloridoideae</taxon>
        <taxon>Eragrostideae</taxon>
        <taxon>Eragrostidinae</taxon>
        <taxon>Eragrostis</taxon>
    </lineage>
</organism>
<evidence type="ECO:0000313" key="10">
    <source>
        <dbReference type="Proteomes" id="UP000324897"/>
    </source>
</evidence>
<evidence type="ECO:0000256" key="2">
    <source>
        <dbReference type="ARBA" id="ARBA00023015"/>
    </source>
</evidence>
<feature type="compositionally biased region" description="Polar residues" evidence="7">
    <location>
        <begin position="1"/>
        <end position="11"/>
    </location>
</feature>
<evidence type="ECO:0000256" key="3">
    <source>
        <dbReference type="ARBA" id="ARBA00023054"/>
    </source>
</evidence>
<gene>
    <name evidence="9" type="ORF">EJB05_50477</name>
</gene>
<keyword evidence="5" id="KW-0804">Transcription</keyword>
<keyword evidence="6" id="KW-0539">Nucleus</keyword>
<dbReference type="AlphaFoldDB" id="A0A5J9SY52"/>
<keyword evidence="2" id="KW-0805">Transcription regulation</keyword>
<reference evidence="9 10" key="1">
    <citation type="journal article" date="2019" name="Sci. Rep.">
        <title>A high-quality genome of Eragrostis curvula grass provides insights into Poaceae evolution and supports new strategies to enhance forage quality.</title>
        <authorList>
            <person name="Carballo J."/>
            <person name="Santos B.A.C.M."/>
            <person name="Zappacosta D."/>
            <person name="Garbus I."/>
            <person name="Selva J.P."/>
            <person name="Gallo C.A."/>
            <person name="Diaz A."/>
            <person name="Albertini E."/>
            <person name="Caccamo M."/>
            <person name="Echenique V."/>
        </authorList>
    </citation>
    <scope>NUCLEOTIDE SEQUENCE [LARGE SCALE GENOMIC DNA]</scope>
    <source>
        <strain evidence="10">cv. Victoria</strain>
        <tissue evidence="9">Leaf</tissue>
    </source>
</reference>
<dbReference type="GO" id="GO:0003677">
    <property type="term" value="F:DNA binding"/>
    <property type="evidence" value="ECO:0007669"/>
    <property type="project" value="UniProtKB-KW"/>
</dbReference>
<feature type="domain" description="RWP-RK" evidence="8">
    <location>
        <begin position="259"/>
        <end position="344"/>
    </location>
</feature>
<dbReference type="EMBL" id="RWGY01000124">
    <property type="protein sequence ID" value="TVU03966.1"/>
    <property type="molecule type" value="Genomic_DNA"/>
</dbReference>
<evidence type="ECO:0000313" key="9">
    <source>
        <dbReference type="EMBL" id="TVU03966.1"/>
    </source>
</evidence>
<evidence type="ECO:0000256" key="1">
    <source>
        <dbReference type="ARBA" id="ARBA00004049"/>
    </source>
</evidence>